<dbReference type="InterPro" id="IPR037523">
    <property type="entry name" value="VOC_core"/>
</dbReference>
<dbReference type="CDD" id="cd07249">
    <property type="entry name" value="MMCE"/>
    <property type="match status" value="1"/>
</dbReference>
<dbReference type="Gene3D" id="3.10.180.10">
    <property type="entry name" value="2,3-Dihydroxybiphenyl 1,2-Dioxygenase, domain 1"/>
    <property type="match status" value="1"/>
</dbReference>
<dbReference type="GO" id="GO:0046491">
    <property type="term" value="P:L-methylmalonyl-CoA metabolic process"/>
    <property type="evidence" value="ECO:0007669"/>
    <property type="project" value="TreeGrafter"/>
</dbReference>
<evidence type="ECO:0000313" key="5">
    <source>
        <dbReference type="EMBL" id="SDI30737.1"/>
    </source>
</evidence>
<dbReference type="GO" id="GO:0046872">
    <property type="term" value="F:metal ion binding"/>
    <property type="evidence" value="ECO:0007669"/>
    <property type="project" value="UniProtKB-KW"/>
</dbReference>
<keyword evidence="6" id="KW-1185">Reference proteome</keyword>
<evidence type="ECO:0000256" key="1">
    <source>
        <dbReference type="ARBA" id="ARBA00009308"/>
    </source>
</evidence>
<dbReference type="Proteomes" id="UP000198853">
    <property type="component" value="Unassembled WGS sequence"/>
</dbReference>
<dbReference type="AlphaFoldDB" id="A0A1G8JI84"/>
<keyword evidence="3" id="KW-0472">Membrane</keyword>
<dbReference type="SUPFAM" id="SSF54593">
    <property type="entry name" value="Glyoxalase/Bleomycin resistance protein/Dihydroxybiphenyl dioxygenase"/>
    <property type="match status" value="1"/>
</dbReference>
<sequence>MNPSSEHILCFLFYEFLLFCTSVIHGRKGNIFMEKPPTKIDHIGIAVRSIEERLPYYQDVLGLSLLAVEDVPHQQVKVAILAVGEVNIELLEPLDDDGPIARFIVSKGEGLHHVAFQVEDIAICVQELNREDASVCLSSTVSTGAGGQKVAFLNPSVSGGVLYELVEKNER</sequence>
<dbReference type="NCBIfam" id="TIGR03081">
    <property type="entry name" value="metmalonyl_epim"/>
    <property type="match status" value="1"/>
</dbReference>
<proteinExistence type="inferred from homology"/>
<evidence type="ECO:0000259" key="4">
    <source>
        <dbReference type="PROSITE" id="PS51819"/>
    </source>
</evidence>
<keyword evidence="3" id="KW-0812">Transmembrane</keyword>
<keyword evidence="3" id="KW-1133">Transmembrane helix</keyword>
<feature type="domain" description="VOC" evidence="4">
    <location>
        <begin position="39"/>
        <end position="168"/>
    </location>
</feature>
<dbReference type="GO" id="GO:0004493">
    <property type="term" value="F:methylmalonyl-CoA epimerase activity"/>
    <property type="evidence" value="ECO:0007669"/>
    <property type="project" value="TreeGrafter"/>
</dbReference>
<dbReference type="InterPro" id="IPR051785">
    <property type="entry name" value="MMCE/EMCE_epimerase"/>
</dbReference>
<name>A0A1G8JI84_9BACI</name>
<protein>
    <submittedName>
        <fullName evidence="5">Methylmalonyl-CoA epimerase</fullName>
    </submittedName>
</protein>
<dbReference type="PANTHER" id="PTHR43048:SF3">
    <property type="entry name" value="METHYLMALONYL-COA EPIMERASE, MITOCHONDRIAL"/>
    <property type="match status" value="1"/>
</dbReference>
<reference evidence="5 6" key="1">
    <citation type="submission" date="2016-10" db="EMBL/GenBank/DDBJ databases">
        <authorList>
            <person name="de Groot N.N."/>
        </authorList>
    </citation>
    <scope>NUCLEOTIDE SEQUENCE [LARGE SCALE GENOMIC DNA]</scope>
    <source>
        <strain evidence="5 6">DSM 21771</strain>
    </source>
</reference>
<dbReference type="InterPro" id="IPR029068">
    <property type="entry name" value="Glyas_Bleomycin-R_OHBP_Dase"/>
</dbReference>
<dbReference type="Pfam" id="PF13669">
    <property type="entry name" value="Glyoxalase_4"/>
    <property type="match status" value="1"/>
</dbReference>
<organism evidence="5 6">
    <name type="scientific">Natribacillus halophilus</name>
    <dbReference type="NCBI Taxonomy" id="549003"/>
    <lineage>
        <taxon>Bacteria</taxon>
        <taxon>Bacillati</taxon>
        <taxon>Bacillota</taxon>
        <taxon>Bacilli</taxon>
        <taxon>Bacillales</taxon>
        <taxon>Bacillaceae</taxon>
        <taxon>Natribacillus</taxon>
    </lineage>
</organism>
<keyword evidence="2" id="KW-0479">Metal-binding</keyword>
<comment type="similarity">
    <text evidence="1">Belongs to the methylmalonyl-CoA epimerase family.</text>
</comment>
<evidence type="ECO:0000256" key="2">
    <source>
        <dbReference type="ARBA" id="ARBA00022723"/>
    </source>
</evidence>
<evidence type="ECO:0000313" key="6">
    <source>
        <dbReference type="Proteomes" id="UP000198853"/>
    </source>
</evidence>
<dbReference type="PANTHER" id="PTHR43048">
    <property type="entry name" value="METHYLMALONYL-COA EPIMERASE"/>
    <property type="match status" value="1"/>
</dbReference>
<gene>
    <name evidence="5" type="ORF">SAMN04488123_101235</name>
</gene>
<feature type="transmembrane region" description="Helical" evidence="3">
    <location>
        <begin position="6"/>
        <end position="25"/>
    </location>
</feature>
<evidence type="ECO:0000256" key="3">
    <source>
        <dbReference type="SAM" id="Phobius"/>
    </source>
</evidence>
<dbReference type="InterPro" id="IPR017515">
    <property type="entry name" value="MeMalonyl-CoA_epimerase"/>
</dbReference>
<dbReference type="PROSITE" id="PS51819">
    <property type="entry name" value="VOC"/>
    <property type="match status" value="1"/>
</dbReference>
<accession>A0A1G8JI84</accession>
<dbReference type="EMBL" id="FNEN01000001">
    <property type="protein sequence ID" value="SDI30737.1"/>
    <property type="molecule type" value="Genomic_DNA"/>
</dbReference>